<dbReference type="PANTHER" id="PTHR42796:SF4">
    <property type="entry name" value="FUMARYLACETOACETATE HYDROLASE DOMAIN-CONTAINING PROTEIN 2A"/>
    <property type="match status" value="1"/>
</dbReference>
<organism evidence="4 5">
    <name type="scientific">Candidatus Aeolococcus gillhamiae</name>
    <dbReference type="NCBI Taxonomy" id="3127015"/>
    <lineage>
        <taxon>Bacteria</taxon>
        <taxon>Bacillati</taxon>
        <taxon>Candidatus Dormiibacterota</taxon>
        <taxon>Candidatus Dormibacteria</taxon>
        <taxon>Candidatus Aeolococcales</taxon>
        <taxon>Candidatus Aeolococcaceae</taxon>
        <taxon>Candidatus Aeolococcus</taxon>
    </lineage>
</organism>
<evidence type="ECO:0000259" key="3">
    <source>
        <dbReference type="Pfam" id="PF01557"/>
    </source>
</evidence>
<proteinExistence type="inferred from homology"/>
<reference evidence="4 5" key="1">
    <citation type="submission" date="2020-10" db="EMBL/GenBank/DDBJ databases">
        <title>Ca. Dormibacterota MAGs.</title>
        <authorList>
            <person name="Montgomery K."/>
        </authorList>
    </citation>
    <scope>NUCLEOTIDE SEQUENCE [LARGE SCALE GENOMIC DNA]</scope>
    <source>
        <strain evidence="4">SC8812_S17_18</strain>
    </source>
</reference>
<protein>
    <submittedName>
        <fullName evidence="4">Fumarylacetoacetate hydrolase family protein</fullName>
    </submittedName>
</protein>
<comment type="similarity">
    <text evidence="1">Belongs to the FAH family.</text>
</comment>
<keyword evidence="4" id="KW-0378">Hydrolase</keyword>
<dbReference type="InterPro" id="IPR011234">
    <property type="entry name" value="Fumarylacetoacetase-like_C"/>
</dbReference>
<dbReference type="PANTHER" id="PTHR42796">
    <property type="entry name" value="FUMARYLACETOACETATE HYDROLASE DOMAIN-CONTAINING PROTEIN 2A-RELATED"/>
    <property type="match status" value="1"/>
</dbReference>
<dbReference type="AlphaFoldDB" id="A0A934JPT4"/>
<dbReference type="GO" id="GO:0046872">
    <property type="term" value="F:metal ion binding"/>
    <property type="evidence" value="ECO:0007669"/>
    <property type="project" value="UniProtKB-KW"/>
</dbReference>
<evidence type="ECO:0000313" key="5">
    <source>
        <dbReference type="Proteomes" id="UP000606991"/>
    </source>
</evidence>
<dbReference type="RefSeq" id="WP_337308541.1">
    <property type="nucleotide sequence ID" value="NZ_JAEKNS010000008.1"/>
</dbReference>
<dbReference type="FunFam" id="3.90.850.10:FF:000002">
    <property type="entry name" value="2-hydroxyhepta-2,4-diene-1,7-dioate isomerase"/>
    <property type="match status" value="1"/>
</dbReference>
<name>A0A934JPT4_9BACT</name>
<evidence type="ECO:0000256" key="2">
    <source>
        <dbReference type="ARBA" id="ARBA00022723"/>
    </source>
</evidence>
<dbReference type="GO" id="GO:0016853">
    <property type="term" value="F:isomerase activity"/>
    <property type="evidence" value="ECO:0007669"/>
    <property type="project" value="UniProtKB-ARBA"/>
</dbReference>
<sequence length="299" mass="31981">MKLLMFRDRGARRLGVGRDAESDQVVDVAAAAGGDSMPADILGVIDGGEAVLDRLRELASSASGEAVRRIADLELLAPFDPPRGNVLCIGRNYQAHAEESARANQTEVGPPTIFTKAISSITDPYGDIPINPAVSTKIDWEVELGVVIGSTGSNIKRVNALEHVFGYTVVNDVTARDIQNGWGGQWFKGKSLDGSCPVGPWVLTKDEVDDVQSLQVQLRVNGVVKQDANTRDMIYPVDAIIEWLSVGMTLRPGMLIATGTPEGVGFARTPPEFLTAGDVMETEVMGVGLLRNTVVELPS</sequence>
<keyword evidence="2" id="KW-0479">Metal-binding</keyword>
<gene>
    <name evidence="4" type="ORF">JF886_00575</name>
</gene>
<dbReference type="InterPro" id="IPR036663">
    <property type="entry name" value="Fumarylacetoacetase_C_sf"/>
</dbReference>
<dbReference type="InterPro" id="IPR051121">
    <property type="entry name" value="FAH"/>
</dbReference>
<evidence type="ECO:0000256" key="1">
    <source>
        <dbReference type="ARBA" id="ARBA00010211"/>
    </source>
</evidence>
<dbReference type="EMBL" id="JAEKNS010000008">
    <property type="protein sequence ID" value="MBJ7593351.1"/>
    <property type="molecule type" value="Genomic_DNA"/>
</dbReference>
<feature type="domain" description="Fumarylacetoacetase-like C-terminal" evidence="3">
    <location>
        <begin position="86"/>
        <end position="295"/>
    </location>
</feature>
<dbReference type="GO" id="GO:0016787">
    <property type="term" value="F:hydrolase activity"/>
    <property type="evidence" value="ECO:0007669"/>
    <property type="project" value="UniProtKB-KW"/>
</dbReference>
<dbReference type="Gene3D" id="3.90.850.10">
    <property type="entry name" value="Fumarylacetoacetase-like, C-terminal domain"/>
    <property type="match status" value="1"/>
</dbReference>
<dbReference type="Proteomes" id="UP000606991">
    <property type="component" value="Unassembled WGS sequence"/>
</dbReference>
<comment type="caution">
    <text evidence="4">The sequence shown here is derived from an EMBL/GenBank/DDBJ whole genome shotgun (WGS) entry which is preliminary data.</text>
</comment>
<dbReference type="GO" id="GO:0019752">
    <property type="term" value="P:carboxylic acid metabolic process"/>
    <property type="evidence" value="ECO:0007669"/>
    <property type="project" value="UniProtKB-ARBA"/>
</dbReference>
<dbReference type="SUPFAM" id="SSF56529">
    <property type="entry name" value="FAH"/>
    <property type="match status" value="1"/>
</dbReference>
<evidence type="ECO:0000313" key="4">
    <source>
        <dbReference type="EMBL" id="MBJ7593351.1"/>
    </source>
</evidence>
<dbReference type="Pfam" id="PF01557">
    <property type="entry name" value="FAA_hydrolase"/>
    <property type="match status" value="1"/>
</dbReference>
<accession>A0A934JPT4</accession>